<evidence type="ECO:0000313" key="5">
    <source>
        <dbReference type="EMBL" id="CAB4172669.1"/>
    </source>
</evidence>
<evidence type="ECO:0000256" key="2">
    <source>
        <dbReference type="ARBA" id="ARBA00022722"/>
    </source>
</evidence>
<sequence>MSESIEQILFVNWMRKTHPEHRIFSIPNGGTRNRSEALRLKNEGVSAGVPDLFVPSLRLFIEMKAVDGGAVSPAQKGWIEHLRSVGYAAEVCNGLEAAKSVINNIIKNT</sequence>
<dbReference type="Pfam" id="PF08774">
    <property type="entry name" value="VRR_NUC"/>
    <property type="match status" value="1"/>
</dbReference>
<evidence type="ECO:0000313" key="8">
    <source>
        <dbReference type="EMBL" id="CAB4202722.1"/>
    </source>
</evidence>
<proteinExistence type="predicted"/>
<accession>A0A6J5SK03</accession>
<evidence type="ECO:0000313" key="10">
    <source>
        <dbReference type="EMBL" id="CAB5230107.1"/>
    </source>
</evidence>
<evidence type="ECO:0000256" key="1">
    <source>
        <dbReference type="ARBA" id="ARBA00001946"/>
    </source>
</evidence>
<evidence type="ECO:0000313" key="9">
    <source>
        <dbReference type="EMBL" id="CAB4215052.1"/>
    </source>
</evidence>
<evidence type="ECO:0000259" key="4">
    <source>
        <dbReference type="SMART" id="SM00990"/>
    </source>
</evidence>
<evidence type="ECO:0000313" key="7">
    <source>
        <dbReference type="EMBL" id="CAB4184230.1"/>
    </source>
</evidence>
<evidence type="ECO:0000313" key="6">
    <source>
        <dbReference type="EMBL" id="CAB4178585.1"/>
    </source>
</evidence>
<protein>
    <submittedName>
        <fullName evidence="9">VRR-NUC domain containing protein</fullName>
    </submittedName>
</protein>
<dbReference type="EMBL" id="LR798407">
    <property type="protein sequence ID" value="CAB5230107.1"/>
    <property type="molecule type" value="Genomic_DNA"/>
</dbReference>
<dbReference type="GO" id="GO:0016788">
    <property type="term" value="F:hydrolase activity, acting on ester bonds"/>
    <property type="evidence" value="ECO:0007669"/>
    <property type="project" value="InterPro"/>
</dbReference>
<dbReference type="EMBL" id="LR797319">
    <property type="protein sequence ID" value="CAB4202722.1"/>
    <property type="molecule type" value="Genomic_DNA"/>
</dbReference>
<dbReference type="EMBL" id="LR796887">
    <property type="protein sequence ID" value="CAB4172669.1"/>
    <property type="molecule type" value="Genomic_DNA"/>
</dbReference>
<keyword evidence="3" id="KW-0378">Hydrolase</keyword>
<dbReference type="Gene3D" id="3.40.1350.10">
    <property type="match status" value="1"/>
</dbReference>
<dbReference type="SMART" id="SM00990">
    <property type="entry name" value="VRR_NUC"/>
    <property type="match status" value="1"/>
</dbReference>
<dbReference type="GO" id="GO:0003676">
    <property type="term" value="F:nucleic acid binding"/>
    <property type="evidence" value="ECO:0007669"/>
    <property type="project" value="InterPro"/>
</dbReference>
<comment type="cofactor">
    <cofactor evidence="1">
        <name>Mg(2+)</name>
        <dbReference type="ChEBI" id="CHEBI:18420"/>
    </cofactor>
</comment>
<dbReference type="InterPro" id="IPR011856">
    <property type="entry name" value="tRNA_endonuc-like_dom_sf"/>
</dbReference>
<feature type="domain" description="VRR-NUC" evidence="4">
    <location>
        <begin position="1"/>
        <end position="96"/>
    </location>
</feature>
<reference evidence="9" key="1">
    <citation type="submission" date="2020-05" db="EMBL/GenBank/DDBJ databases">
        <authorList>
            <person name="Chiriac C."/>
            <person name="Salcher M."/>
            <person name="Ghai R."/>
            <person name="Kavagutti S V."/>
        </authorList>
    </citation>
    <scope>NUCLEOTIDE SEQUENCE</scope>
</reference>
<keyword evidence="2" id="KW-0540">Nuclease</keyword>
<dbReference type="EMBL" id="LR797419">
    <property type="protein sequence ID" value="CAB4215052.1"/>
    <property type="molecule type" value="Genomic_DNA"/>
</dbReference>
<dbReference type="EMBL" id="LR796966">
    <property type="protein sequence ID" value="CAB4178585.1"/>
    <property type="molecule type" value="Genomic_DNA"/>
</dbReference>
<gene>
    <name evidence="6" type="ORF">UFOVP1018_41</name>
    <name evidence="7" type="ORF">UFOVP1105_42</name>
    <name evidence="8" type="ORF">UFOVP1372_32</name>
    <name evidence="9" type="ORF">UFOVP1470_43</name>
    <name evidence="10" type="ORF">UFOVP1557_32</name>
    <name evidence="5" type="ORF">UFOVP939_35</name>
</gene>
<evidence type="ECO:0000256" key="3">
    <source>
        <dbReference type="ARBA" id="ARBA00022801"/>
    </source>
</evidence>
<dbReference type="EMBL" id="LR797054">
    <property type="protein sequence ID" value="CAB4184230.1"/>
    <property type="molecule type" value="Genomic_DNA"/>
</dbReference>
<organism evidence="9">
    <name type="scientific">uncultured Caudovirales phage</name>
    <dbReference type="NCBI Taxonomy" id="2100421"/>
    <lineage>
        <taxon>Viruses</taxon>
        <taxon>Duplodnaviria</taxon>
        <taxon>Heunggongvirae</taxon>
        <taxon>Uroviricota</taxon>
        <taxon>Caudoviricetes</taxon>
        <taxon>Peduoviridae</taxon>
        <taxon>Maltschvirus</taxon>
        <taxon>Maltschvirus maltsch</taxon>
    </lineage>
</organism>
<dbReference type="GO" id="GO:0004518">
    <property type="term" value="F:nuclease activity"/>
    <property type="evidence" value="ECO:0007669"/>
    <property type="project" value="UniProtKB-KW"/>
</dbReference>
<name>A0A6J5SK03_9CAUD</name>
<dbReference type="InterPro" id="IPR014883">
    <property type="entry name" value="VRR_NUC"/>
</dbReference>